<dbReference type="Proteomes" id="UP000193467">
    <property type="component" value="Unassembled WGS sequence"/>
</dbReference>
<dbReference type="InterPro" id="IPR001012">
    <property type="entry name" value="UBX_dom"/>
</dbReference>
<dbReference type="Gene3D" id="3.10.20.90">
    <property type="entry name" value="Phosphatidylinositol 3-kinase Catalytic Subunit, Chain A, domain 1"/>
    <property type="match status" value="1"/>
</dbReference>
<dbReference type="InterPro" id="IPR029071">
    <property type="entry name" value="Ubiquitin-like_domsf"/>
</dbReference>
<organism evidence="4 5">
    <name type="scientific">Leucosporidium creatinivorum</name>
    <dbReference type="NCBI Taxonomy" id="106004"/>
    <lineage>
        <taxon>Eukaryota</taxon>
        <taxon>Fungi</taxon>
        <taxon>Dikarya</taxon>
        <taxon>Basidiomycota</taxon>
        <taxon>Pucciniomycotina</taxon>
        <taxon>Microbotryomycetes</taxon>
        <taxon>Leucosporidiales</taxon>
        <taxon>Leucosporidium</taxon>
    </lineage>
</organism>
<keyword evidence="1" id="KW-0175">Coiled coil</keyword>
<dbReference type="InterPro" id="IPR050730">
    <property type="entry name" value="UBX_domain-protein"/>
</dbReference>
<dbReference type="SMART" id="SM00166">
    <property type="entry name" value="UBX"/>
    <property type="match status" value="1"/>
</dbReference>
<dbReference type="FunCoup" id="A0A1Y2CFL7">
    <property type="interactions" value="755"/>
</dbReference>
<evidence type="ECO:0000259" key="3">
    <source>
        <dbReference type="PROSITE" id="PS50033"/>
    </source>
</evidence>
<dbReference type="InterPro" id="IPR009060">
    <property type="entry name" value="UBA-like_sf"/>
</dbReference>
<dbReference type="InParanoid" id="A0A1Y2CFL7"/>
<comment type="caution">
    <text evidence="4">The sequence shown here is derived from an EMBL/GenBank/DDBJ whole genome shotgun (WGS) entry which is preliminary data.</text>
</comment>
<evidence type="ECO:0000313" key="5">
    <source>
        <dbReference type="Proteomes" id="UP000193467"/>
    </source>
</evidence>
<feature type="region of interest" description="Disordered" evidence="2">
    <location>
        <begin position="390"/>
        <end position="410"/>
    </location>
</feature>
<dbReference type="Pfam" id="PF00789">
    <property type="entry name" value="UBX"/>
    <property type="match status" value="1"/>
</dbReference>
<dbReference type="STRING" id="106004.A0A1Y2CFL7"/>
<accession>A0A1Y2CFL7</accession>
<dbReference type="OrthoDB" id="1026733at2759"/>
<dbReference type="InterPro" id="IPR036249">
    <property type="entry name" value="Thioredoxin-like_sf"/>
</dbReference>
<feature type="domain" description="UBX" evidence="3">
    <location>
        <begin position="436"/>
        <end position="530"/>
    </location>
</feature>
<dbReference type="Pfam" id="PF14555">
    <property type="entry name" value="UBA_4"/>
    <property type="match status" value="1"/>
</dbReference>
<dbReference type="EMBL" id="MCGR01000122">
    <property type="protein sequence ID" value="ORY45850.1"/>
    <property type="molecule type" value="Genomic_DNA"/>
</dbReference>
<keyword evidence="5" id="KW-1185">Reference proteome</keyword>
<dbReference type="Gene3D" id="3.40.30.10">
    <property type="entry name" value="Glutaredoxin"/>
    <property type="match status" value="1"/>
</dbReference>
<feature type="region of interest" description="Disordered" evidence="2">
    <location>
        <begin position="182"/>
        <end position="206"/>
    </location>
</feature>
<reference evidence="4 5" key="1">
    <citation type="submission" date="2016-07" db="EMBL/GenBank/DDBJ databases">
        <title>Pervasive Adenine N6-methylation of Active Genes in Fungi.</title>
        <authorList>
            <consortium name="DOE Joint Genome Institute"/>
            <person name="Mondo S.J."/>
            <person name="Dannebaum R.O."/>
            <person name="Kuo R.C."/>
            <person name="Labutti K."/>
            <person name="Haridas S."/>
            <person name="Kuo A."/>
            <person name="Salamov A."/>
            <person name="Ahrendt S.R."/>
            <person name="Lipzen A."/>
            <person name="Sullivan W."/>
            <person name="Andreopoulos W.B."/>
            <person name="Clum A."/>
            <person name="Lindquist E."/>
            <person name="Daum C."/>
            <person name="Ramamoorthy G.K."/>
            <person name="Gryganskyi A."/>
            <person name="Culley D."/>
            <person name="Magnuson J.K."/>
            <person name="James T.Y."/>
            <person name="O'Malley M.A."/>
            <person name="Stajich J.E."/>
            <person name="Spatafora J.W."/>
            <person name="Visel A."/>
            <person name="Grigoriev I.V."/>
        </authorList>
    </citation>
    <scope>NUCLEOTIDE SEQUENCE [LARGE SCALE GENOMIC DNA]</scope>
    <source>
        <strain evidence="4 5">62-1032</strain>
    </source>
</reference>
<dbReference type="GO" id="GO:0043130">
    <property type="term" value="F:ubiquitin binding"/>
    <property type="evidence" value="ECO:0007669"/>
    <property type="project" value="TreeGrafter"/>
</dbReference>
<dbReference type="AlphaFoldDB" id="A0A1Y2CFL7"/>
<sequence>MADLLDSLSASQRDTLASFQSITATEDLETATTILESTNWDLTAAISKIYDREPGAGASSSRAEQEEEEERPLMDQFGIDDSQVGMPPATGAFGPPGAGGGPLWWIRQLVTLPLTLISWPVGLLLGAFARLLNLRPGAVWTLRPSFSSSPSRAQLSPARAAERWIRSVEELTGAVRWSRRNDGAASSGVDVGSSSSGLERRGGGASGAGVRTLLDFQACGYEQAVKKAKEDIQVLMVVLTCDEHQQDEELKKAVLTDEELTKTLAREGIVVWGGDTRDKDAYQASKLLHQYTLPFVAFIALQPPPSSASSSSPLMSVISRLEGTPATRTSAATLLTQLNTVVLPRVHPFLQRLRAEKETRLAERRLREEQDRAYAAAARKDEERVLKARAEEGRKKREKEEREKKEAEAARLRDGGKRWRAWMRGVLEKEGEPREGEKGTARVGVRLGDGRRAVRRFGSGETVERVYAFVECALEVDDDERLGSPPTDYEHIYAFRLATTFPRQVLDIDGEAGSRTVEQVGWLAPDASLVVEGLEQRRISLGETTSDEEEEEED</sequence>
<dbReference type="SMART" id="SM00594">
    <property type="entry name" value="UAS"/>
    <property type="match status" value="1"/>
</dbReference>
<evidence type="ECO:0000256" key="2">
    <source>
        <dbReference type="SAM" id="MobiDB-lite"/>
    </source>
</evidence>
<name>A0A1Y2CFL7_9BASI</name>
<dbReference type="InterPro" id="IPR006577">
    <property type="entry name" value="UAS"/>
</dbReference>
<dbReference type="PROSITE" id="PS50033">
    <property type="entry name" value="UBX"/>
    <property type="match status" value="1"/>
</dbReference>
<dbReference type="CDD" id="cd01767">
    <property type="entry name" value="UBX"/>
    <property type="match status" value="1"/>
</dbReference>
<dbReference type="PANTHER" id="PTHR23322:SF1">
    <property type="entry name" value="FAS-ASSOCIATED FACTOR 2"/>
    <property type="match status" value="1"/>
</dbReference>
<dbReference type="PANTHER" id="PTHR23322">
    <property type="entry name" value="FAS-ASSOCIATED PROTEIN"/>
    <property type="match status" value="1"/>
</dbReference>
<evidence type="ECO:0000256" key="1">
    <source>
        <dbReference type="ARBA" id="ARBA00023054"/>
    </source>
</evidence>
<proteinExistence type="predicted"/>
<feature type="compositionally biased region" description="Low complexity" evidence="2">
    <location>
        <begin position="183"/>
        <end position="197"/>
    </location>
</feature>
<dbReference type="GO" id="GO:0036503">
    <property type="term" value="P:ERAD pathway"/>
    <property type="evidence" value="ECO:0007669"/>
    <property type="project" value="TreeGrafter"/>
</dbReference>
<feature type="region of interest" description="Disordered" evidence="2">
    <location>
        <begin position="53"/>
        <end position="72"/>
    </location>
</feature>
<dbReference type="SUPFAM" id="SSF54236">
    <property type="entry name" value="Ubiquitin-like"/>
    <property type="match status" value="1"/>
</dbReference>
<dbReference type="SUPFAM" id="SSF52833">
    <property type="entry name" value="Thioredoxin-like"/>
    <property type="match status" value="1"/>
</dbReference>
<dbReference type="GO" id="GO:0005783">
    <property type="term" value="C:endoplasmic reticulum"/>
    <property type="evidence" value="ECO:0007669"/>
    <property type="project" value="TreeGrafter"/>
</dbReference>
<dbReference type="Gene3D" id="1.10.8.10">
    <property type="entry name" value="DNA helicase RuvA subunit, C-terminal domain"/>
    <property type="match status" value="1"/>
</dbReference>
<evidence type="ECO:0000313" key="4">
    <source>
        <dbReference type="EMBL" id="ORY45850.1"/>
    </source>
</evidence>
<protein>
    <recommendedName>
        <fullName evidence="3">UBX domain-containing protein</fullName>
    </recommendedName>
</protein>
<gene>
    <name evidence="4" type="ORF">BCR35DRAFT_311078</name>
</gene>
<dbReference type="SUPFAM" id="SSF46934">
    <property type="entry name" value="UBA-like"/>
    <property type="match status" value="1"/>
</dbReference>